<organism evidence="5 6">
    <name type="scientific">Digitaria exilis</name>
    <dbReference type="NCBI Taxonomy" id="1010633"/>
    <lineage>
        <taxon>Eukaryota</taxon>
        <taxon>Viridiplantae</taxon>
        <taxon>Streptophyta</taxon>
        <taxon>Embryophyta</taxon>
        <taxon>Tracheophyta</taxon>
        <taxon>Spermatophyta</taxon>
        <taxon>Magnoliopsida</taxon>
        <taxon>Liliopsida</taxon>
        <taxon>Poales</taxon>
        <taxon>Poaceae</taxon>
        <taxon>PACMAD clade</taxon>
        <taxon>Panicoideae</taxon>
        <taxon>Panicodae</taxon>
        <taxon>Paniceae</taxon>
        <taxon>Anthephorinae</taxon>
        <taxon>Digitaria</taxon>
    </lineage>
</organism>
<evidence type="ECO:0000313" key="5">
    <source>
        <dbReference type="EMBL" id="KAF8723705.1"/>
    </source>
</evidence>
<keyword evidence="3" id="KW-0560">Oxidoreductase</keyword>
<dbReference type="InterPro" id="IPR036188">
    <property type="entry name" value="FAD/NAD-bd_sf"/>
</dbReference>
<gene>
    <name evidence="5" type="ORF">HU200_021669</name>
</gene>
<accession>A0A835EZI8</accession>
<evidence type="ECO:0000313" key="6">
    <source>
        <dbReference type="Proteomes" id="UP000636709"/>
    </source>
</evidence>
<keyword evidence="1" id="KW-0285">Flavoprotein</keyword>
<feature type="compositionally biased region" description="Basic and acidic residues" evidence="4">
    <location>
        <begin position="213"/>
        <end position="225"/>
    </location>
</feature>
<dbReference type="Gene3D" id="3.50.50.60">
    <property type="entry name" value="FAD/NAD(P)-binding domain"/>
    <property type="match status" value="2"/>
</dbReference>
<dbReference type="SUPFAM" id="SSF51905">
    <property type="entry name" value="FAD/NAD(P)-binding domain"/>
    <property type="match status" value="1"/>
</dbReference>
<protein>
    <recommendedName>
        <fullName evidence="7">Flavin-containing monooxygenase</fullName>
    </recommendedName>
</protein>
<dbReference type="Proteomes" id="UP000636709">
    <property type="component" value="Unassembled WGS sequence"/>
</dbReference>
<proteinExistence type="predicted"/>
<evidence type="ECO:0008006" key="7">
    <source>
        <dbReference type="Google" id="ProtNLM"/>
    </source>
</evidence>
<keyword evidence="2" id="KW-0274">FAD</keyword>
<dbReference type="AlphaFoldDB" id="A0A835EZI8"/>
<feature type="region of interest" description="Disordered" evidence="4">
    <location>
        <begin position="178"/>
        <end position="225"/>
    </location>
</feature>
<dbReference type="InterPro" id="IPR050346">
    <property type="entry name" value="FMO-like"/>
</dbReference>
<reference evidence="5" key="1">
    <citation type="submission" date="2020-07" db="EMBL/GenBank/DDBJ databases">
        <title>Genome sequence and genetic diversity analysis of an under-domesticated orphan crop, white fonio (Digitaria exilis).</title>
        <authorList>
            <person name="Bennetzen J.L."/>
            <person name="Chen S."/>
            <person name="Ma X."/>
            <person name="Wang X."/>
            <person name="Yssel A.E.J."/>
            <person name="Chaluvadi S.R."/>
            <person name="Johnson M."/>
            <person name="Gangashetty P."/>
            <person name="Hamidou F."/>
            <person name="Sanogo M.D."/>
            <person name="Zwaenepoel A."/>
            <person name="Wallace J."/>
            <person name="Van De Peer Y."/>
            <person name="Van Deynze A."/>
        </authorList>
    </citation>
    <scope>NUCLEOTIDE SEQUENCE</scope>
    <source>
        <tissue evidence="5">Leaves</tissue>
    </source>
</reference>
<evidence type="ECO:0000256" key="1">
    <source>
        <dbReference type="ARBA" id="ARBA00022630"/>
    </source>
</evidence>
<evidence type="ECO:0000256" key="4">
    <source>
        <dbReference type="SAM" id="MobiDB-lite"/>
    </source>
</evidence>
<evidence type="ECO:0000256" key="3">
    <source>
        <dbReference type="ARBA" id="ARBA00023002"/>
    </source>
</evidence>
<dbReference type="PANTHER" id="PTHR23023">
    <property type="entry name" value="DIMETHYLANILINE MONOOXYGENASE"/>
    <property type="match status" value="1"/>
</dbReference>
<dbReference type="EMBL" id="JACEFO010001666">
    <property type="protein sequence ID" value="KAF8723705.1"/>
    <property type="molecule type" value="Genomic_DNA"/>
</dbReference>
<evidence type="ECO:0000256" key="2">
    <source>
        <dbReference type="ARBA" id="ARBA00022827"/>
    </source>
</evidence>
<comment type="caution">
    <text evidence="5">The sequence shown here is derived from an EMBL/GenBank/DDBJ whole genome shotgun (WGS) entry which is preliminary data.</text>
</comment>
<dbReference type="OrthoDB" id="66881at2759"/>
<dbReference type="PROSITE" id="PS51257">
    <property type="entry name" value="PROKAR_LIPOPROTEIN"/>
    <property type="match status" value="1"/>
</dbReference>
<sequence>MYAKEKRVAIVGAGPSGLAACKLFPHHDQVVEYLAAYARCFGVMECVRFGCKVLDASYVSGATEPEEVAAWERWSGNGEAGISPSGTAVATASRSICSSSLHLIIYLPHLLQLRRDSGEGAILIPGLRGGFGGGRPARRWPAGETAARAAAVAPPPGRWRMAVGPALAAGAYNDDGGGGRAGSCGWGPRRSSAPTAAGAELRRGPSPPAGAGEGRRQVGRKRGEREGEETYRFDFLILCVGRYGVPKLPTVPRAGSALHGVLSHGTRGRRQAVRHRVAVVGTGKSAMDTAAQCAEANGEFERIIATFLAYHTSSVNSLLCELGLAAGSRSAHWMVDPKVARRVKFFTLTSTRLAELMVHKPGEGFALSLLATILSPLRWLTSKLTEAYFKRSIPMNEHGMVPDCGLGQASLGWRLGILPERFYDMVDDGSIELKKCGSVAFSADGLVLDDGDGERATVAIAAVVVILCTGFDIDRPLRDVFSSSSPWFGDTIVSGSGDDVLPLYRHCAALVGYVESGSSIHHCEMMAKWVAHLLAGDVRLPGVRDMERGVAEWASCGGFFLKSCVASGYGLQPQEEEGRRRLLRKRMTTTVCGRLHYLPPSRAALIFVLVNKACFPSPFRTPLVCGVSFPLFIPIPTHEPHLHRSPPLTAASSPPLTAASSRNLVCASSPPLTAASSQAPCRRLDAGSEHLASTPRTLLIQFPPRHGTGPSIYLVFLHEPDLAKVQEVVVDLALHRSIRCQH</sequence>
<dbReference type="GO" id="GO:0016491">
    <property type="term" value="F:oxidoreductase activity"/>
    <property type="evidence" value="ECO:0007669"/>
    <property type="project" value="UniProtKB-KW"/>
</dbReference>
<keyword evidence="6" id="KW-1185">Reference proteome</keyword>
<name>A0A835EZI8_9POAL</name>